<dbReference type="SUPFAM" id="SSF49899">
    <property type="entry name" value="Concanavalin A-like lectins/glucanases"/>
    <property type="match status" value="1"/>
</dbReference>
<evidence type="ECO:0008006" key="3">
    <source>
        <dbReference type="Google" id="ProtNLM"/>
    </source>
</evidence>
<feature type="non-terminal residue" evidence="1">
    <location>
        <position position="1"/>
    </location>
</feature>
<protein>
    <recommendedName>
        <fullName evidence="3">B30.2/SPRY domain-containing protein</fullName>
    </recommendedName>
</protein>
<comment type="caution">
    <text evidence="1">The sequence shown here is derived from an EMBL/GenBank/DDBJ whole genome shotgun (WGS) entry which is preliminary data.</text>
</comment>
<organism evidence="1 2">
    <name type="scientific">Thalassiosira oceanica</name>
    <name type="common">Marine diatom</name>
    <dbReference type="NCBI Taxonomy" id="159749"/>
    <lineage>
        <taxon>Eukaryota</taxon>
        <taxon>Sar</taxon>
        <taxon>Stramenopiles</taxon>
        <taxon>Ochrophyta</taxon>
        <taxon>Bacillariophyta</taxon>
        <taxon>Coscinodiscophyceae</taxon>
        <taxon>Thalassiosirophycidae</taxon>
        <taxon>Thalassiosirales</taxon>
        <taxon>Thalassiosiraceae</taxon>
        <taxon>Thalassiosira</taxon>
    </lineage>
</organism>
<dbReference type="InterPro" id="IPR043136">
    <property type="entry name" value="B30.2/SPRY_sf"/>
</dbReference>
<proteinExistence type="predicted"/>
<dbReference type="Gene3D" id="2.60.120.920">
    <property type="match status" value="1"/>
</dbReference>
<sequence length="205" mass="22670">HEHLQMFDVLLGGFIEHRNGDKTAVCASEDPKICRSVAVSSSNVMKSGAHYAEFLFTGAPYFGIVRPMPGLDAGAYQNGFDFFESRFYSDFLAQRSDDWGDSNVHACEFSCGDGEMCWTDWDDDDIEEEWEGRESCQSGDTVGMLLNLDEGTLTVYKNNRRLGVMKDGLSGPYCWSASLVNRQTVTEAVSIKRGTLPDSGGATRN</sequence>
<evidence type="ECO:0000313" key="2">
    <source>
        <dbReference type="Proteomes" id="UP000266841"/>
    </source>
</evidence>
<dbReference type="Proteomes" id="UP000266841">
    <property type="component" value="Unassembled WGS sequence"/>
</dbReference>
<dbReference type="OrthoDB" id="195558at2759"/>
<gene>
    <name evidence="1" type="ORF">THAOC_22718</name>
</gene>
<evidence type="ECO:0000313" key="1">
    <source>
        <dbReference type="EMBL" id="EJK57260.1"/>
    </source>
</evidence>
<keyword evidence="2" id="KW-1185">Reference proteome</keyword>
<dbReference type="EMBL" id="AGNL01028866">
    <property type="protein sequence ID" value="EJK57260.1"/>
    <property type="molecule type" value="Genomic_DNA"/>
</dbReference>
<reference evidence="1 2" key="1">
    <citation type="journal article" date="2012" name="Genome Biol.">
        <title>Genome and low-iron response of an oceanic diatom adapted to chronic iron limitation.</title>
        <authorList>
            <person name="Lommer M."/>
            <person name="Specht M."/>
            <person name="Roy A.S."/>
            <person name="Kraemer L."/>
            <person name="Andreson R."/>
            <person name="Gutowska M.A."/>
            <person name="Wolf J."/>
            <person name="Bergner S.V."/>
            <person name="Schilhabel M.B."/>
            <person name="Klostermeier U.C."/>
            <person name="Beiko R.G."/>
            <person name="Rosenstiel P."/>
            <person name="Hippler M."/>
            <person name="Laroche J."/>
        </authorList>
    </citation>
    <scope>NUCLEOTIDE SEQUENCE [LARGE SCALE GENOMIC DNA]</scope>
    <source>
        <strain evidence="1 2">CCMP1005</strain>
    </source>
</reference>
<dbReference type="InterPro" id="IPR013320">
    <property type="entry name" value="ConA-like_dom_sf"/>
</dbReference>
<accession>K0RWB1</accession>
<name>K0RWB1_THAOC</name>
<dbReference type="AlphaFoldDB" id="K0RWB1"/>